<evidence type="ECO:0000256" key="1">
    <source>
        <dbReference type="ARBA" id="ARBA00004240"/>
    </source>
</evidence>
<evidence type="ECO:0000256" key="3">
    <source>
        <dbReference type="ARBA" id="ARBA00022824"/>
    </source>
</evidence>
<feature type="compositionally biased region" description="Polar residues" evidence="5">
    <location>
        <begin position="966"/>
        <end position="986"/>
    </location>
</feature>
<dbReference type="GO" id="GO:0006890">
    <property type="term" value="P:retrograde vesicle-mediated transport, Golgi to endoplasmic reticulum"/>
    <property type="evidence" value="ECO:0007669"/>
    <property type="project" value="InterPro"/>
</dbReference>
<dbReference type="GO" id="GO:0015031">
    <property type="term" value="P:protein transport"/>
    <property type="evidence" value="ECO:0007669"/>
    <property type="project" value="UniProtKB-KW"/>
</dbReference>
<evidence type="ECO:0000313" key="7">
    <source>
        <dbReference type="EMBL" id="CAE6449262.1"/>
    </source>
</evidence>
<feature type="compositionally biased region" description="Basic and acidic residues" evidence="5">
    <location>
        <begin position="88"/>
        <end position="104"/>
    </location>
</feature>
<organism evidence="7 8">
    <name type="scientific">Rhizoctonia solani</name>
    <dbReference type="NCBI Taxonomy" id="456999"/>
    <lineage>
        <taxon>Eukaryota</taxon>
        <taxon>Fungi</taxon>
        <taxon>Dikarya</taxon>
        <taxon>Basidiomycota</taxon>
        <taxon>Agaricomycotina</taxon>
        <taxon>Agaricomycetes</taxon>
        <taxon>Cantharellales</taxon>
        <taxon>Ceratobasidiaceae</taxon>
        <taxon>Rhizoctonia</taxon>
    </lineage>
</organism>
<reference evidence="7" key="1">
    <citation type="submission" date="2021-01" db="EMBL/GenBank/DDBJ databases">
        <authorList>
            <person name="Kaushik A."/>
        </authorList>
    </citation>
    <scope>NUCLEOTIDE SEQUENCE</scope>
    <source>
        <strain evidence="7">AG4-R118</strain>
    </source>
</reference>
<keyword evidence="4" id="KW-0653">Protein transport</keyword>
<feature type="region of interest" description="Disordered" evidence="5">
    <location>
        <begin position="957"/>
        <end position="987"/>
    </location>
</feature>
<proteinExistence type="predicted"/>
<evidence type="ECO:0000313" key="8">
    <source>
        <dbReference type="Proteomes" id="UP000663888"/>
    </source>
</evidence>
<evidence type="ECO:0000259" key="6">
    <source>
        <dbReference type="Pfam" id="PF08314"/>
    </source>
</evidence>
<feature type="domain" description="Sec39" evidence="6">
    <location>
        <begin position="192"/>
        <end position="891"/>
    </location>
</feature>
<dbReference type="GO" id="GO:0070939">
    <property type="term" value="C:Dsl1/NZR complex"/>
    <property type="evidence" value="ECO:0007669"/>
    <property type="project" value="TreeGrafter"/>
</dbReference>
<dbReference type="Proteomes" id="UP000663888">
    <property type="component" value="Unassembled WGS sequence"/>
</dbReference>
<dbReference type="EMBL" id="CAJMWX010001038">
    <property type="protein sequence ID" value="CAE6449262.1"/>
    <property type="molecule type" value="Genomic_DNA"/>
</dbReference>
<dbReference type="GO" id="GO:0000149">
    <property type="term" value="F:SNARE binding"/>
    <property type="evidence" value="ECO:0007669"/>
    <property type="project" value="TreeGrafter"/>
</dbReference>
<evidence type="ECO:0000256" key="5">
    <source>
        <dbReference type="SAM" id="MobiDB-lite"/>
    </source>
</evidence>
<keyword evidence="3" id="KW-0256">Endoplasmic reticulum</keyword>
<dbReference type="PANTHER" id="PTHR15922:SF2">
    <property type="entry name" value="NBAS SUBUNIT OF NRZ TETHERING COMPLEX"/>
    <property type="match status" value="1"/>
</dbReference>
<keyword evidence="2" id="KW-0813">Transport</keyword>
<accession>A0A8H3GH02</accession>
<dbReference type="AlphaFoldDB" id="A0A8H3GH02"/>
<name>A0A8H3GH02_9AGAM</name>
<protein>
    <recommendedName>
        <fullName evidence="6">Sec39 domain-containing protein</fullName>
    </recommendedName>
</protein>
<dbReference type="PANTHER" id="PTHR15922">
    <property type="entry name" value="NEUROBLASTOMA-AMPLIFIED SEQUENCE"/>
    <property type="match status" value="1"/>
</dbReference>
<gene>
    <name evidence="7" type="ORF">RDB_LOCUS65963</name>
</gene>
<feature type="region of interest" description="Disordered" evidence="5">
    <location>
        <begin position="76"/>
        <end position="104"/>
    </location>
</feature>
<dbReference type="Pfam" id="PF08314">
    <property type="entry name" value="Sec39"/>
    <property type="match status" value="1"/>
</dbReference>
<comment type="caution">
    <text evidence="7">The sequence shown here is derived from an EMBL/GenBank/DDBJ whole genome shotgun (WGS) entry which is preliminary data.</text>
</comment>
<evidence type="ECO:0000256" key="2">
    <source>
        <dbReference type="ARBA" id="ARBA00022448"/>
    </source>
</evidence>
<comment type="subcellular location">
    <subcellularLocation>
        <location evidence="1">Endoplasmic reticulum</location>
    </subcellularLocation>
</comment>
<feature type="region of interest" description="Disordered" evidence="5">
    <location>
        <begin position="147"/>
        <end position="177"/>
    </location>
</feature>
<sequence>MDQEYQRWVDLSNEDITPDVIRDILFPLDDELWVAAACADRILSNVEAQTALLELGLLRTSQAAGNIQAALEDLVNSGDDTDPEEQLDGDKGESEGNIERKKPREADLLRNALNEDEKSRKLLGLRDIMLQRLDLARTYGELLASGALSSQPDDNERFEDDDPWAEERPLATSSSSPPWLSLPDFLTTDVVQLAFLCASTQRFSALKTLFIRHLHDLFPFRLHILEKIPAHVSPVEYVDLLPGCNFSTAQEETRLSHPWREAPDWVEQPHIRAALADTGVEDFPQFDTNTIERPSSPRPELLSGTELTSWFKQRIEAIDALGLVDIALAFVQHAAALSIPGLDAEGEELSLLARLVYDAPVPDDKPLTAADDWSLTRWRAMDPPAVICAYLTHSTPETVAADIRRLVVPYLFVQDARRQREHTSSPTQTEQGVSDELLYGWILNAPLDLAASVFIASKADLPVTTRVIQKDEDLARLALACLYGSDALDAWPIMSSIFECLPAWEISESGENGPDTDDAETTLASLASFLTPTTAKPKTAPADLYTFFRPLSARALSRALDVLDVHLESGEVLSRWGVPAPLRWFVQSTGDATQQRSWAIKMARRSGAEGGEVLLDDMVKLSGGALADLRGAFGALKKDEVIRIFFEGLLSSGRFDMAHDMLNPRGIPPPLSTDAVESLCLAVSREFYDNATSGNIHSGDMKLAYECLNVPLPTPAVIKEREFIEATSRICAFNVVSRPGVPITPLEIRLVKDRLSLVGRILSSTEDAYKHTQVILDLVAKLGFRGDPAAEVKALAMIADAALSSEDFEVAAEVSMRMVKTAVKLRGTDTAAAREATEVCWHTCYQLGRQTEFPDTKAKMTLLAHALELCPPENVNDVLTAWKRLETEKLEAFKTREPTVKQSRRTRTGNDHLAIPDLTAPLISPDAAAAAARTFSRVAGAAAANFPFSVRGRLGYGGGGDRDNESVVSGMSTRSRSPESTVSTSAARHALSRGVGWLIGANE</sequence>
<evidence type="ECO:0000256" key="4">
    <source>
        <dbReference type="ARBA" id="ARBA00022927"/>
    </source>
</evidence>
<dbReference type="InterPro" id="IPR013244">
    <property type="entry name" value="Sec39_domain"/>
</dbReference>